<dbReference type="Proteomes" id="UP000612362">
    <property type="component" value="Unassembled WGS sequence"/>
</dbReference>
<gene>
    <name evidence="1" type="ORF">KSX_85360</name>
</gene>
<comment type="caution">
    <text evidence="1">The sequence shown here is derived from an EMBL/GenBank/DDBJ whole genome shotgun (WGS) entry which is preliminary data.</text>
</comment>
<organism evidence="1 2">
    <name type="scientific">Ktedonospora formicarum</name>
    <dbReference type="NCBI Taxonomy" id="2778364"/>
    <lineage>
        <taxon>Bacteria</taxon>
        <taxon>Bacillati</taxon>
        <taxon>Chloroflexota</taxon>
        <taxon>Ktedonobacteria</taxon>
        <taxon>Ktedonobacterales</taxon>
        <taxon>Ktedonobacteraceae</taxon>
        <taxon>Ktedonospora</taxon>
    </lineage>
</organism>
<proteinExistence type="predicted"/>
<reference evidence="1" key="1">
    <citation type="submission" date="2020-10" db="EMBL/GenBank/DDBJ databases">
        <title>Taxonomic study of unclassified bacteria belonging to the class Ktedonobacteria.</title>
        <authorList>
            <person name="Yabe S."/>
            <person name="Wang C.M."/>
            <person name="Zheng Y."/>
            <person name="Sakai Y."/>
            <person name="Cavaletti L."/>
            <person name="Monciardini P."/>
            <person name="Donadio S."/>
        </authorList>
    </citation>
    <scope>NUCLEOTIDE SEQUENCE</scope>
    <source>
        <strain evidence="1">SOSP1-1</strain>
    </source>
</reference>
<dbReference type="EMBL" id="BNJF01000008">
    <property type="protein sequence ID" value="GHO50373.1"/>
    <property type="molecule type" value="Genomic_DNA"/>
</dbReference>
<sequence>MAAALDQDIEHISVLVYRSPKRVFLPANREDDLVHVREVLARLGEREKGVVSLVSMLLWWQRSANEK</sequence>
<protein>
    <submittedName>
        <fullName evidence="1">Uncharacterized protein</fullName>
    </submittedName>
</protein>
<evidence type="ECO:0000313" key="1">
    <source>
        <dbReference type="EMBL" id="GHO50373.1"/>
    </source>
</evidence>
<dbReference type="AlphaFoldDB" id="A0A8J3IDM8"/>
<keyword evidence="2" id="KW-1185">Reference proteome</keyword>
<accession>A0A8J3IDM8</accession>
<name>A0A8J3IDM8_9CHLR</name>
<evidence type="ECO:0000313" key="2">
    <source>
        <dbReference type="Proteomes" id="UP000612362"/>
    </source>
</evidence>